<reference evidence="1 2" key="1">
    <citation type="submission" date="2020-08" db="EMBL/GenBank/DDBJ databases">
        <title>Genome public.</title>
        <authorList>
            <person name="Liu C."/>
            <person name="Sun Q."/>
        </authorList>
    </citation>
    <scope>NUCLEOTIDE SEQUENCE [LARGE SCALE GENOMIC DNA]</scope>
    <source>
        <strain evidence="1 2">NSJ-35</strain>
    </source>
</reference>
<comment type="caution">
    <text evidence="1">The sequence shown here is derived from an EMBL/GenBank/DDBJ whole genome shotgun (WGS) entry which is preliminary data.</text>
</comment>
<name>A0ABR7EGS3_9FIRM</name>
<dbReference type="Proteomes" id="UP000606889">
    <property type="component" value="Unassembled WGS sequence"/>
</dbReference>
<sequence>MKHNEALDDLSKEELIRLVGLYSKNWLALDGVWFQSIEQKLGMDEAMLHDARAWERFTVIEARRIKKFLDLPEYAGLNGLKKALSLRFYANINEDEAILHGNTLLYRTLSCRVQNARGRKNMEFHPCKPVGEIEYAGFARTIDPRISCECLSCYPEITDDTCACSWLFTLHE</sequence>
<dbReference type="Pfam" id="PF19620">
    <property type="entry name" value="DUF6125"/>
    <property type="match status" value="1"/>
</dbReference>
<accession>A0ABR7EGS3</accession>
<keyword evidence="2" id="KW-1185">Reference proteome</keyword>
<organism evidence="1 2">
    <name type="scientific">Christensenella tenuis</name>
    <dbReference type="NCBI Taxonomy" id="2763033"/>
    <lineage>
        <taxon>Bacteria</taxon>
        <taxon>Bacillati</taxon>
        <taxon>Bacillota</taxon>
        <taxon>Clostridia</taxon>
        <taxon>Christensenellales</taxon>
        <taxon>Christensenellaceae</taxon>
        <taxon>Christensenella</taxon>
    </lineage>
</organism>
<evidence type="ECO:0000313" key="1">
    <source>
        <dbReference type="EMBL" id="MBC5648956.1"/>
    </source>
</evidence>
<evidence type="ECO:0000313" key="2">
    <source>
        <dbReference type="Proteomes" id="UP000606889"/>
    </source>
</evidence>
<protein>
    <submittedName>
        <fullName evidence="1">Uncharacterized protein</fullName>
    </submittedName>
</protein>
<proteinExistence type="predicted"/>
<dbReference type="RefSeq" id="WP_186858411.1">
    <property type="nucleotide sequence ID" value="NZ_JACOON010000006.1"/>
</dbReference>
<dbReference type="EMBL" id="JACOON010000006">
    <property type="protein sequence ID" value="MBC5648956.1"/>
    <property type="molecule type" value="Genomic_DNA"/>
</dbReference>
<gene>
    <name evidence="1" type="ORF">H8S18_11460</name>
</gene>